<comment type="similarity">
    <text evidence="1">Belongs to the UPF0538 family.</text>
</comment>
<dbReference type="Proteomes" id="UP001362899">
    <property type="component" value="Unassembled WGS sequence"/>
</dbReference>
<dbReference type="PANTHER" id="PTHR18444">
    <property type="entry name" value="UPF0538 FAMILY MEMBER"/>
    <property type="match status" value="1"/>
</dbReference>
<dbReference type="AlphaFoldDB" id="A0AAV5RKQ1"/>
<dbReference type="EMBL" id="BTGC01000008">
    <property type="protein sequence ID" value="GMM52038.1"/>
    <property type="molecule type" value="Genomic_DNA"/>
</dbReference>
<evidence type="ECO:0000313" key="2">
    <source>
        <dbReference type="EMBL" id="GMM52038.1"/>
    </source>
</evidence>
<dbReference type="Pfam" id="PF10209">
    <property type="entry name" value="DUF2340"/>
    <property type="match status" value="1"/>
</dbReference>
<accession>A0AAV5RKQ1</accession>
<sequence length="140" mass="16295">MSEELTSSHDPHHATITVRLVRSLEYRTIRNHVFRNIDLTEWTPAILIEECKALVAVDSSFKPYRTVDFNAAKIYTHAHFTKTQNLAINLDKDEEWVLTTPERMNKPLSELGIMNESEISVYNNACYAQFKQNPVQKWDN</sequence>
<keyword evidence="3" id="KW-1185">Reference proteome</keyword>
<organism evidence="2 3">
    <name type="scientific">Starmerella bacillaris</name>
    <name type="common">Yeast</name>
    <name type="synonym">Candida zemplinina</name>
    <dbReference type="NCBI Taxonomy" id="1247836"/>
    <lineage>
        <taxon>Eukaryota</taxon>
        <taxon>Fungi</taxon>
        <taxon>Dikarya</taxon>
        <taxon>Ascomycota</taxon>
        <taxon>Saccharomycotina</taxon>
        <taxon>Dipodascomycetes</taxon>
        <taxon>Dipodascales</taxon>
        <taxon>Trichomonascaceae</taxon>
        <taxon>Starmerella</taxon>
    </lineage>
</organism>
<proteinExistence type="inferred from homology"/>
<evidence type="ECO:0000313" key="3">
    <source>
        <dbReference type="Proteomes" id="UP001362899"/>
    </source>
</evidence>
<dbReference type="InterPro" id="IPR018794">
    <property type="entry name" value="UPF0538"/>
</dbReference>
<reference evidence="2 3" key="1">
    <citation type="journal article" date="2023" name="Elife">
        <title>Identification of key yeast species and microbe-microbe interactions impacting larval growth of Drosophila in the wild.</title>
        <authorList>
            <person name="Mure A."/>
            <person name="Sugiura Y."/>
            <person name="Maeda R."/>
            <person name="Honda K."/>
            <person name="Sakurai N."/>
            <person name="Takahashi Y."/>
            <person name="Watada M."/>
            <person name="Katoh T."/>
            <person name="Gotoh A."/>
            <person name="Gotoh Y."/>
            <person name="Taniguchi I."/>
            <person name="Nakamura K."/>
            <person name="Hayashi T."/>
            <person name="Katayama T."/>
            <person name="Uemura T."/>
            <person name="Hattori Y."/>
        </authorList>
    </citation>
    <scope>NUCLEOTIDE SEQUENCE [LARGE SCALE GENOMIC DNA]</scope>
    <source>
        <strain evidence="2 3">SB-73</strain>
    </source>
</reference>
<evidence type="ECO:0000256" key="1">
    <source>
        <dbReference type="ARBA" id="ARBA00007176"/>
    </source>
</evidence>
<protein>
    <submittedName>
        <fullName evidence="2">Aim29 protein</fullName>
    </submittedName>
</protein>
<gene>
    <name evidence="2" type="ORF">DASB73_030010</name>
</gene>
<name>A0AAV5RKQ1_STABA</name>
<comment type="caution">
    <text evidence="2">The sequence shown here is derived from an EMBL/GenBank/DDBJ whole genome shotgun (WGS) entry which is preliminary data.</text>
</comment>
<dbReference type="PANTHER" id="PTHR18444:SF9">
    <property type="entry name" value="UPF0538 PROTEIN C2ORF76"/>
    <property type="match status" value="1"/>
</dbReference>